<feature type="compositionally biased region" description="Basic residues" evidence="5">
    <location>
        <begin position="323"/>
        <end position="338"/>
    </location>
</feature>
<feature type="transmembrane region" description="Helical" evidence="6">
    <location>
        <begin position="268"/>
        <end position="291"/>
    </location>
</feature>
<dbReference type="PANTHER" id="PTHR11040">
    <property type="entry name" value="ZINC/IRON TRANSPORTER"/>
    <property type="match status" value="1"/>
</dbReference>
<keyword evidence="3 6" id="KW-1133">Transmembrane helix</keyword>
<feature type="region of interest" description="Disordered" evidence="5">
    <location>
        <begin position="369"/>
        <end position="410"/>
    </location>
</feature>
<dbReference type="OrthoDB" id="262547at2759"/>
<feature type="region of interest" description="Disordered" evidence="5">
    <location>
        <begin position="315"/>
        <end position="348"/>
    </location>
</feature>
<comment type="subcellular location">
    <subcellularLocation>
        <location evidence="1">Membrane</location>
        <topology evidence="1">Multi-pass membrane protein</topology>
    </subcellularLocation>
</comment>
<evidence type="ECO:0000256" key="4">
    <source>
        <dbReference type="ARBA" id="ARBA00023136"/>
    </source>
</evidence>
<dbReference type="AlphaFoldDB" id="A0A8H4LL33"/>
<keyword evidence="8" id="KW-1185">Reference proteome</keyword>
<evidence type="ECO:0000256" key="3">
    <source>
        <dbReference type="ARBA" id="ARBA00022989"/>
    </source>
</evidence>
<keyword evidence="2 6" id="KW-0812">Transmembrane</keyword>
<sequence length="723" mass="79858">MRLVHSSTAEPPINSSRTVPTPTGQNTFVEKLQGAFLAVSLFPTRLDRLFQSPILSLFWLFKSQISLNFLIVAFSPFFFVLILCSCFLEIQDDFEVNAPRALTTSNKLHHPGLATSDLNLDQLLLGLSTPATTSSSEQSKQLESFSLILSPTSKPLRSHHHPASAEETRRRRKGQETTMATTVATSGIDNDTRGWIMCIVSGIACFLGASIICVDSIVRLFPGKRNFRIQDSNVFLACSLSLSFGVMLFSALYSMLPESKGYFEQAKWSQQASGLAMMACFIAGFIGIQAVSRLLHQFMPTHVVDCDHTHDEAAHKDAQSCQHSRRQSRASRARHRISRPSSSHVPVDKSLARIANGHDHDAAVESTPLLGAARSTQSKVPNRNASARGDEMMQRPFSPTSTNRSRATTAHTEALSERRKSMREVHKRLMSFVQDTKCNCDELNSCYGYTDPCGQECFKHLSNRSSLAPRQHHILRTTTGSFLGRGHDHHHDHHDHQDHDHAHEHDHDDDEIEPISPSFRTSRAKSREPVDTAVPEEASEHESSCSSAQDDDDVEAQHHHHVPTNAFLSIGLQTSIAIALHKFPEGFITYATNHINPDLGFNVFMALFVHNITEGFALCLPLYMALGSRWRAMGWSAFLGGLSQPIGAGIAALWFKLASRTNMAPNAVAYACLFAITSGIMVSVALQLFVESLSLNHNRNLCIFFGFLGMALLGLSNALVGSH</sequence>
<name>A0A8H4LL33_9HYPO</name>
<feature type="compositionally biased region" description="Polar residues" evidence="5">
    <location>
        <begin position="397"/>
        <end position="410"/>
    </location>
</feature>
<feature type="compositionally biased region" description="Basic and acidic residues" evidence="5">
    <location>
        <begin position="494"/>
        <end position="506"/>
    </location>
</feature>
<evidence type="ECO:0000256" key="6">
    <source>
        <dbReference type="SAM" id="Phobius"/>
    </source>
</evidence>
<feature type="region of interest" description="Disordered" evidence="5">
    <location>
        <begin position="152"/>
        <end position="179"/>
    </location>
</feature>
<feature type="transmembrane region" description="Helical" evidence="6">
    <location>
        <begin position="635"/>
        <end position="655"/>
    </location>
</feature>
<feature type="transmembrane region" description="Helical" evidence="6">
    <location>
        <begin position="194"/>
        <end position="214"/>
    </location>
</feature>
<feature type="transmembrane region" description="Helical" evidence="6">
    <location>
        <begin position="67"/>
        <end position="90"/>
    </location>
</feature>
<feature type="transmembrane region" description="Helical" evidence="6">
    <location>
        <begin position="234"/>
        <end position="256"/>
    </location>
</feature>
<evidence type="ECO:0000256" key="1">
    <source>
        <dbReference type="ARBA" id="ARBA00004141"/>
    </source>
</evidence>
<dbReference type="InterPro" id="IPR003689">
    <property type="entry name" value="ZIP"/>
</dbReference>
<gene>
    <name evidence="7" type="ORF">FALBO_1898</name>
</gene>
<evidence type="ECO:0000313" key="7">
    <source>
        <dbReference type="EMBL" id="KAF4471191.1"/>
    </source>
</evidence>
<dbReference type="GO" id="GO:0005385">
    <property type="term" value="F:zinc ion transmembrane transporter activity"/>
    <property type="evidence" value="ECO:0007669"/>
    <property type="project" value="TreeGrafter"/>
</dbReference>
<dbReference type="PANTHER" id="PTHR11040:SF210">
    <property type="entry name" value="ZINC-REGULATED TRANSPORTER 3"/>
    <property type="match status" value="1"/>
</dbReference>
<feature type="region of interest" description="Disordered" evidence="5">
    <location>
        <begin position="1"/>
        <end position="22"/>
    </location>
</feature>
<feature type="transmembrane region" description="Helical" evidence="6">
    <location>
        <begin position="701"/>
        <end position="720"/>
    </location>
</feature>
<feature type="region of interest" description="Disordered" evidence="5">
    <location>
        <begin position="480"/>
        <end position="559"/>
    </location>
</feature>
<dbReference type="Pfam" id="PF02535">
    <property type="entry name" value="Zip"/>
    <property type="match status" value="1"/>
</dbReference>
<feature type="compositionally biased region" description="Polar residues" evidence="5">
    <location>
        <begin position="374"/>
        <end position="385"/>
    </location>
</feature>
<evidence type="ECO:0000256" key="2">
    <source>
        <dbReference type="ARBA" id="ARBA00022692"/>
    </source>
</evidence>
<proteinExistence type="predicted"/>
<dbReference type="GO" id="GO:0016020">
    <property type="term" value="C:membrane"/>
    <property type="evidence" value="ECO:0007669"/>
    <property type="project" value="UniProtKB-SubCell"/>
</dbReference>
<evidence type="ECO:0000313" key="8">
    <source>
        <dbReference type="Proteomes" id="UP000554235"/>
    </source>
</evidence>
<feature type="transmembrane region" description="Helical" evidence="6">
    <location>
        <begin position="667"/>
        <end position="689"/>
    </location>
</feature>
<dbReference type="EMBL" id="JAADYS010000241">
    <property type="protein sequence ID" value="KAF4471191.1"/>
    <property type="molecule type" value="Genomic_DNA"/>
</dbReference>
<keyword evidence="4 6" id="KW-0472">Membrane</keyword>
<reference evidence="7 8" key="1">
    <citation type="submission" date="2020-01" db="EMBL/GenBank/DDBJ databases">
        <title>Identification and distribution of gene clusters putatively required for synthesis of sphingolipid metabolism inhibitors in phylogenetically diverse species of the filamentous fungus Fusarium.</title>
        <authorList>
            <person name="Kim H.-S."/>
            <person name="Busman M."/>
            <person name="Brown D.W."/>
            <person name="Divon H."/>
            <person name="Uhlig S."/>
            <person name="Proctor R.H."/>
        </authorList>
    </citation>
    <scope>NUCLEOTIDE SEQUENCE [LARGE SCALE GENOMIC DNA]</scope>
    <source>
        <strain evidence="7 8">NRRL 20459</strain>
    </source>
</reference>
<protein>
    <submittedName>
        <fullName evidence="7">Vacuolar zinc efflux</fullName>
    </submittedName>
</protein>
<accession>A0A8H4LL33</accession>
<comment type="caution">
    <text evidence="7">The sequence shown here is derived from an EMBL/GenBank/DDBJ whole genome shotgun (WGS) entry which is preliminary data.</text>
</comment>
<feature type="transmembrane region" description="Helical" evidence="6">
    <location>
        <begin position="603"/>
        <end position="623"/>
    </location>
</feature>
<dbReference type="Proteomes" id="UP000554235">
    <property type="component" value="Unassembled WGS sequence"/>
</dbReference>
<organism evidence="7 8">
    <name type="scientific">Fusarium albosuccineum</name>
    <dbReference type="NCBI Taxonomy" id="1237068"/>
    <lineage>
        <taxon>Eukaryota</taxon>
        <taxon>Fungi</taxon>
        <taxon>Dikarya</taxon>
        <taxon>Ascomycota</taxon>
        <taxon>Pezizomycotina</taxon>
        <taxon>Sordariomycetes</taxon>
        <taxon>Hypocreomycetidae</taxon>
        <taxon>Hypocreales</taxon>
        <taxon>Nectriaceae</taxon>
        <taxon>Fusarium</taxon>
        <taxon>Fusarium decemcellulare species complex</taxon>
    </lineage>
</organism>
<evidence type="ECO:0000256" key="5">
    <source>
        <dbReference type="SAM" id="MobiDB-lite"/>
    </source>
</evidence>